<comment type="caution">
    <text evidence="2">The sequence shown here is derived from an EMBL/GenBank/DDBJ whole genome shotgun (WGS) entry which is preliminary data.</text>
</comment>
<dbReference type="Pfam" id="PF01636">
    <property type="entry name" value="APH"/>
    <property type="match status" value="1"/>
</dbReference>
<evidence type="ECO:0000313" key="2">
    <source>
        <dbReference type="EMBL" id="KAL3425124.1"/>
    </source>
</evidence>
<dbReference type="InterPro" id="IPR011009">
    <property type="entry name" value="Kinase-like_dom_sf"/>
</dbReference>
<reference evidence="2 3" key="1">
    <citation type="submission" date="2024-06" db="EMBL/GenBank/DDBJ databases">
        <title>Complete genome of Phlyctema vagabunda strain 19-DSS-EL-015.</title>
        <authorList>
            <person name="Fiorenzani C."/>
        </authorList>
    </citation>
    <scope>NUCLEOTIDE SEQUENCE [LARGE SCALE GENOMIC DNA]</scope>
    <source>
        <strain evidence="2 3">19-DSS-EL-015</strain>
    </source>
</reference>
<dbReference type="PANTHER" id="PTHR21310">
    <property type="entry name" value="AMINOGLYCOSIDE PHOSPHOTRANSFERASE-RELATED-RELATED"/>
    <property type="match status" value="1"/>
</dbReference>
<dbReference type="PANTHER" id="PTHR21310:SF54">
    <property type="entry name" value="AMINOGLYCOSIDE PHOSPHOTRANSFERASE DOMAIN-CONTAINING PROTEIN"/>
    <property type="match status" value="1"/>
</dbReference>
<accession>A0ABR4PPA1</accession>
<dbReference type="Proteomes" id="UP001629113">
    <property type="component" value="Unassembled WGS sequence"/>
</dbReference>
<organism evidence="2 3">
    <name type="scientific">Phlyctema vagabunda</name>
    <dbReference type="NCBI Taxonomy" id="108571"/>
    <lineage>
        <taxon>Eukaryota</taxon>
        <taxon>Fungi</taxon>
        <taxon>Dikarya</taxon>
        <taxon>Ascomycota</taxon>
        <taxon>Pezizomycotina</taxon>
        <taxon>Leotiomycetes</taxon>
        <taxon>Helotiales</taxon>
        <taxon>Dermateaceae</taxon>
        <taxon>Phlyctema</taxon>
    </lineage>
</organism>
<sequence length="298" mass="34202">MLDHQTQDGPYLVLSSLPSANNISFFDTAFFTSGHKCLPTPAEVRQSAGPQAKMNGLEPVSFPLMKLIVKYGPAITIAEGQCLWAIRRLCPNVPVPEVYGWCQDGGETFIYMQKVEAPTLEEEWPGLDTEERYAICTHLRHIMNELRQLRQDPANPFIGNINHEPVQDIIIEGNRFNRCFPDVPSFHDWFSGVTLPPIDPSDPDPWRPGLLDDAPIVFTHSDLHRSNILMSWGEKGMPQIAAIVDWHQSGWYPAPWEFYKARWTCKGTEQWELDFILEFLQPYHGYLPWDYFVLKRGT</sequence>
<evidence type="ECO:0000259" key="1">
    <source>
        <dbReference type="Pfam" id="PF01636"/>
    </source>
</evidence>
<dbReference type="InterPro" id="IPR051678">
    <property type="entry name" value="AGP_Transferase"/>
</dbReference>
<dbReference type="SUPFAM" id="SSF56112">
    <property type="entry name" value="Protein kinase-like (PK-like)"/>
    <property type="match status" value="1"/>
</dbReference>
<name>A0ABR4PPA1_9HELO</name>
<feature type="domain" description="Aminoglycoside phosphotransferase" evidence="1">
    <location>
        <begin position="88"/>
        <end position="264"/>
    </location>
</feature>
<dbReference type="EMBL" id="JBFCZG010000003">
    <property type="protein sequence ID" value="KAL3425124.1"/>
    <property type="molecule type" value="Genomic_DNA"/>
</dbReference>
<protein>
    <submittedName>
        <fullName evidence="2">Phosphotransferase enzyme family protein</fullName>
    </submittedName>
</protein>
<dbReference type="InterPro" id="IPR002575">
    <property type="entry name" value="Aminoglycoside_PTrfase"/>
</dbReference>
<proteinExistence type="predicted"/>
<evidence type="ECO:0000313" key="3">
    <source>
        <dbReference type="Proteomes" id="UP001629113"/>
    </source>
</evidence>
<keyword evidence="3" id="KW-1185">Reference proteome</keyword>
<gene>
    <name evidence="2" type="ORF">PVAG01_04405</name>
</gene>